<dbReference type="AlphaFoldDB" id="A0A0A8YU76"/>
<name>A0A0A8YU76_ARUDO</name>
<reference evidence="2" key="2">
    <citation type="journal article" date="2015" name="Data Brief">
        <title>Shoot transcriptome of the giant reed, Arundo donax.</title>
        <authorList>
            <person name="Barrero R.A."/>
            <person name="Guerrero F.D."/>
            <person name="Moolhuijzen P."/>
            <person name="Goolsby J.A."/>
            <person name="Tidwell J."/>
            <person name="Bellgard S.E."/>
            <person name="Bellgard M.I."/>
        </authorList>
    </citation>
    <scope>NUCLEOTIDE SEQUENCE</scope>
    <source>
        <tissue evidence="2">Shoot tissue taken approximately 20 cm above the soil surface</tissue>
    </source>
</reference>
<sequence>MELTNQDETFIALQIDSSHSTSNKPMRKTH</sequence>
<dbReference type="EMBL" id="GBRH01271733">
    <property type="protein sequence ID" value="JAD26162.1"/>
    <property type="molecule type" value="Transcribed_RNA"/>
</dbReference>
<evidence type="ECO:0000313" key="2">
    <source>
        <dbReference type="EMBL" id="JAD26162.1"/>
    </source>
</evidence>
<protein>
    <submittedName>
        <fullName evidence="2">Uncharacterized protein</fullName>
    </submittedName>
</protein>
<feature type="compositionally biased region" description="Polar residues" evidence="1">
    <location>
        <begin position="15"/>
        <end position="24"/>
    </location>
</feature>
<evidence type="ECO:0000256" key="1">
    <source>
        <dbReference type="SAM" id="MobiDB-lite"/>
    </source>
</evidence>
<reference evidence="2" key="1">
    <citation type="submission" date="2014-09" db="EMBL/GenBank/DDBJ databases">
        <authorList>
            <person name="Magalhaes I.L.F."/>
            <person name="Oliveira U."/>
            <person name="Santos F.R."/>
            <person name="Vidigal T.H.D.A."/>
            <person name="Brescovit A.D."/>
            <person name="Santos A.J."/>
        </authorList>
    </citation>
    <scope>NUCLEOTIDE SEQUENCE</scope>
    <source>
        <tissue evidence="2">Shoot tissue taken approximately 20 cm above the soil surface</tissue>
    </source>
</reference>
<feature type="region of interest" description="Disordered" evidence="1">
    <location>
        <begin position="1"/>
        <end position="30"/>
    </location>
</feature>
<proteinExistence type="predicted"/>
<accession>A0A0A8YU76</accession>
<organism evidence="2">
    <name type="scientific">Arundo donax</name>
    <name type="common">Giant reed</name>
    <name type="synonym">Donax arundinaceus</name>
    <dbReference type="NCBI Taxonomy" id="35708"/>
    <lineage>
        <taxon>Eukaryota</taxon>
        <taxon>Viridiplantae</taxon>
        <taxon>Streptophyta</taxon>
        <taxon>Embryophyta</taxon>
        <taxon>Tracheophyta</taxon>
        <taxon>Spermatophyta</taxon>
        <taxon>Magnoliopsida</taxon>
        <taxon>Liliopsida</taxon>
        <taxon>Poales</taxon>
        <taxon>Poaceae</taxon>
        <taxon>PACMAD clade</taxon>
        <taxon>Arundinoideae</taxon>
        <taxon>Arundineae</taxon>
        <taxon>Arundo</taxon>
    </lineage>
</organism>